<accession>A0ABZ0CZY8</accession>
<name>A0ABZ0CZY8_9BURK</name>
<gene>
    <name evidence="2" type="ORF">RXV79_08230</name>
</gene>
<evidence type="ECO:0000313" key="3">
    <source>
        <dbReference type="Proteomes" id="UP001303946"/>
    </source>
</evidence>
<evidence type="ECO:0000313" key="2">
    <source>
        <dbReference type="EMBL" id="WOB10041.1"/>
    </source>
</evidence>
<dbReference type="PROSITE" id="PS51257">
    <property type="entry name" value="PROKAR_LIPOPROTEIN"/>
    <property type="match status" value="1"/>
</dbReference>
<protein>
    <recommendedName>
        <fullName evidence="4">Lipoprotein</fullName>
    </recommendedName>
</protein>
<dbReference type="EMBL" id="CP136336">
    <property type="protein sequence ID" value="WOB10041.1"/>
    <property type="molecule type" value="Genomic_DNA"/>
</dbReference>
<feature type="region of interest" description="Disordered" evidence="1">
    <location>
        <begin position="24"/>
        <end position="45"/>
    </location>
</feature>
<keyword evidence="3" id="KW-1185">Reference proteome</keyword>
<dbReference type="RefSeq" id="WP_316702936.1">
    <property type="nucleotide sequence ID" value="NZ_CP136336.1"/>
</dbReference>
<evidence type="ECO:0000256" key="1">
    <source>
        <dbReference type="SAM" id="MobiDB-lite"/>
    </source>
</evidence>
<organism evidence="2 3">
    <name type="scientific">Piscinibacter gummiphilus</name>
    <dbReference type="NCBI Taxonomy" id="946333"/>
    <lineage>
        <taxon>Bacteria</taxon>
        <taxon>Pseudomonadati</taxon>
        <taxon>Pseudomonadota</taxon>
        <taxon>Betaproteobacteria</taxon>
        <taxon>Burkholderiales</taxon>
        <taxon>Sphaerotilaceae</taxon>
        <taxon>Piscinibacter</taxon>
    </lineage>
</organism>
<dbReference type="Proteomes" id="UP001303946">
    <property type="component" value="Chromosome"/>
</dbReference>
<reference evidence="2 3" key="1">
    <citation type="submission" date="2023-10" db="EMBL/GenBank/DDBJ databases">
        <title>Bacteria for the degradation of biodegradable plastic PBAT(Polybutylene adipate terephthalate).</title>
        <authorList>
            <person name="Weon H.-Y."/>
            <person name="Yeon J."/>
        </authorList>
    </citation>
    <scope>NUCLEOTIDE SEQUENCE [LARGE SCALE GENOMIC DNA]</scope>
    <source>
        <strain evidence="2 3">SBD 7-3</strain>
    </source>
</reference>
<proteinExistence type="predicted"/>
<evidence type="ECO:0008006" key="4">
    <source>
        <dbReference type="Google" id="ProtNLM"/>
    </source>
</evidence>
<sequence length="331" mass="35660">MNAHPRYLTLAALSVTFLVGGCGSRGTGSQAAPPPAAVATPSKSDVLPPMPRLDDPVYAAMLGRINGEYQRWLANPGAYLPSTAGALPWPCVPPQPARDKLAGIPDARDPKVLAAYAKQERAAGMKRGTLKPPGVEDARVHLLKGECVKGALQGEVELLAEYTSVSTVLDNETRIPQRVLKRFVAQGGKPVGLVYTATFHGEHRSSKPSSITIKSLFGSFVLGDTNMPPRNVGISYMRTEAPKPMFGTYVSITQSVTQSVPLKGERWKLVTYNGPTKINEMNFKGEVMHGRSIGYAYEIKSPYSSDPLRIPASETCYDEGEQIKSAACDVD</sequence>